<dbReference type="InterPro" id="IPR006170">
    <property type="entry name" value="PBP/GOBP"/>
</dbReference>
<protein>
    <submittedName>
        <fullName evidence="1">Uncharacterized protein</fullName>
    </submittedName>
</protein>
<proteinExistence type="predicted"/>
<dbReference type="Pfam" id="PF01395">
    <property type="entry name" value="PBP_GOBP"/>
    <property type="match status" value="1"/>
</dbReference>
<dbReference type="AlphaFoldDB" id="A0A7R9FFQ1"/>
<evidence type="ECO:0000313" key="1">
    <source>
        <dbReference type="EMBL" id="CAD7452618.1"/>
    </source>
</evidence>
<dbReference type="CDD" id="cd23992">
    <property type="entry name" value="PBP_GOBP"/>
    <property type="match status" value="1"/>
</dbReference>
<accession>A0A7R9FFQ1</accession>
<gene>
    <name evidence="1" type="ORF">TTEB3V08_LOCUS795</name>
</gene>
<organism evidence="1">
    <name type="scientific">Timema tahoe</name>
    <dbReference type="NCBI Taxonomy" id="61484"/>
    <lineage>
        <taxon>Eukaryota</taxon>
        <taxon>Metazoa</taxon>
        <taxon>Ecdysozoa</taxon>
        <taxon>Arthropoda</taxon>
        <taxon>Hexapoda</taxon>
        <taxon>Insecta</taxon>
        <taxon>Pterygota</taxon>
        <taxon>Neoptera</taxon>
        <taxon>Polyneoptera</taxon>
        <taxon>Phasmatodea</taxon>
        <taxon>Timematodea</taxon>
        <taxon>Timematoidea</taxon>
        <taxon>Timematidae</taxon>
        <taxon>Timema</taxon>
    </lineage>
</organism>
<dbReference type="GO" id="GO:0005549">
    <property type="term" value="F:odorant binding"/>
    <property type="evidence" value="ECO:0007669"/>
    <property type="project" value="InterPro"/>
</dbReference>
<dbReference type="Gene3D" id="1.10.238.20">
    <property type="entry name" value="Pheromone/general odorant binding protein domain"/>
    <property type="match status" value="1"/>
</dbReference>
<sequence>MGNTGLKGISDYISVCNISKTHFSGHIVKRATLAVDQTADDGDIKVFSIGANLKNEQSRDTLRHYCVFSSSCASTVNDFSSLLQAIIGHPNDVKCYVDCILKELHFLTDAGFNEKSVTAAVGFYGNMSEKMKCRIPVDYLQKCFDTAGAVATTDPTDKECVRTGALMKCIMHPLWCPEWSKKASPTCHTGKADNGEIGVRILIGSTEEYGNAETKLIKLLGKGMDGSVESITHSESGMLPMLCQKYETTAITPTASDIRNVYTPV</sequence>
<name>A0A7R9FFQ1_9NEOP</name>
<reference evidence="1" key="1">
    <citation type="submission" date="2020-11" db="EMBL/GenBank/DDBJ databases">
        <authorList>
            <person name="Tran Van P."/>
        </authorList>
    </citation>
    <scope>NUCLEOTIDE SEQUENCE</scope>
</reference>
<dbReference type="EMBL" id="OE000140">
    <property type="protein sequence ID" value="CAD7452618.1"/>
    <property type="molecule type" value="Genomic_DNA"/>
</dbReference>
<dbReference type="SUPFAM" id="SSF47565">
    <property type="entry name" value="Insect pheromone/odorant-binding proteins"/>
    <property type="match status" value="1"/>
</dbReference>
<dbReference type="InterPro" id="IPR036728">
    <property type="entry name" value="PBP_GOBP_sf"/>
</dbReference>